<feature type="transmembrane region" description="Helical" evidence="1">
    <location>
        <begin position="211"/>
        <end position="237"/>
    </location>
</feature>
<feature type="transmembrane region" description="Helical" evidence="1">
    <location>
        <begin position="76"/>
        <end position="100"/>
    </location>
</feature>
<feature type="transmembrane region" description="Helical" evidence="1">
    <location>
        <begin position="162"/>
        <end position="181"/>
    </location>
</feature>
<keyword evidence="1" id="KW-0472">Membrane</keyword>
<evidence type="ECO:0000313" key="2">
    <source>
        <dbReference type="Proteomes" id="UP000694888"/>
    </source>
</evidence>
<keyword evidence="2" id="KW-1185">Reference proteome</keyword>
<evidence type="ECO:0000256" key="1">
    <source>
        <dbReference type="SAM" id="Phobius"/>
    </source>
</evidence>
<feature type="transmembrane region" description="Helical" evidence="1">
    <location>
        <begin position="275"/>
        <end position="299"/>
    </location>
</feature>
<proteinExistence type="predicted"/>
<feature type="non-terminal residue" evidence="3">
    <location>
        <position position="323"/>
    </location>
</feature>
<gene>
    <name evidence="3" type="primary">LOC101861080</name>
</gene>
<name>A0ABM1AB87_APLCA</name>
<feature type="transmembrane region" description="Helical" evidence="1">
    <location>
        <begin position="44"/>
        <end position="64"/>
    </location>
</feature>
<protein>
    <submittedName>
        <fullName evidence="3">Uncharacterized protein LOC101861080</fullName>
    </submittedName>
</protein>
<keyword evidence="1" id="KW-1133">Transmembrane helix</keyword>
<dbReference type="Gene3D" id="1.20.1070.10">
    <property type="entry name" value="Rhodopsin 7-helix transmembrane proteins"/>
    <property type="match status" value="1"/>
</dbReference>
<evidence type="ECO:0000313" key="3">
    <source>
        <dbReference type="RefSeq" id="XP_012944385.1"/>
    </source>
</evidence>
<dbReference type="GeneID" id="101861080"/>
<dbReference type="RefSeq" id="XP_012944385.1">
    <property type="nucleotide sequence ID" value="XM_013088931.1"/>
</dbReference>
<dbReference type="Proteomes" id="UP000694888">
    <property type="component" value="Unplaced"/>
</dbReference>
<feature type="transmembrane region" description="Helical" evidence="1">
    <location>
        <begin position="120"/>
        <end position="141"/>
    </location>
</feature>
<sequence>MLYQRAEVTSMDQQQEATIREKISGFEYENPLGVSWFMAWLVRIYAPILALFTPLSALFAIWVLKSRFLRRLTCEPILSQLLALTTMLALAGPAYIWVLQEWPVYLSAEHVGRNIHPCNLLLWIHNFSLMATSWTIALLLVERTMSINSKEESWPHLQMASSKVSTGLLVFLLPVSILGVICSDVSGSNTPLAYPVCNPWWQNEYTSAGPVWYKSVAILFSVAPSLVIVLTTLLLLLSVARYRLLVRWSVDALDHYNGLFLELRARSHLKFVNSAVWLGAVFLVTVVPLGVFILVGPALHSRLYHNNSLTYNHAFQIQSTIDT</sequence>
<keyword evidence="1" id="KW-0812">Transmembrane</keyword>
<organism evidence="2 3">
    <name type="scientific">Aplysia californica</name>
    <name type="common">California sea hare</name>
    <dbReference type="NCBI Taxonomy" id="6500"/>
    <lineage>
        <taxon>Eukaryota</taxon>
        <taxon>Metazoa</taxon>
        <taxon>Spiralia</taxon>
        <taxon>Lophotrochozoa</taxon>
        <taxon>Mollusca</taxon>
        <taxon>Gastropoda</taxon>
        <taxon>Heterobranchia</taxon>
        <taxon>Euthyneura</taxon>
        <taxon>Tectipleura</taxon>
        <taxon>Aplysiida</taxon>
        <taxon>Aplysioidea</taxon>
        <taxon>Aplysiidae</taxon>
        <taxon>Aplysia</taxon>
    </lineage>
</organism>
<accession>A0ABM1AB87</accession>
<reference evidence="3" key="1">
    <citation type="submission" date="2025-08" db="UniProtKB">
        <authorList>
            <consortium name="RefSeq"/>
        </authorList>
    </citation>
    <scope>IDENTIFICATION</scope>
</reference>